<organism evidence="1 2">
    <name type="scientific">Aedoeadaptatus coxii</name>
    <dbReference type="NCBI Taxonomy" id="755172"/>
    <lineage>
        <taxon>Bacteria</taxon>
        <taxon>Bacillati</taxon>
        <taxon>Bacillota</taxon>
        <taxon>Tissierellia</taxon>
        <taxon>Tissierellales</taxon>
        <taxon>Peptoniphilaceae</taxon>
        <taxon>Aedoeadaptatus</taxon>
    </lineage>
</organism>
<dbReference type="STRING" id="755172.HMPREF1863_01307"/>
<gene>
    <name evidence="1" type="ORF">HMPREF1863_01307</name>
</gene>
<dbReference type="AlphaFoldDB" id="A0A134ACZ0"/>
<proteinExistence type="predicted"/>
<keyword evidence="2" id="KW-1185">Reference proteome</keyword>
<evidence type="ECO:0000313" key="1">
    <source>
        <dbReference type="EMBL" id="KXB65581.1"/>
    </source>
</evidence>
<dbReference type="PATRIC" id="fig|755172.3.peg.1270"/>
<reference evidence="2" key="1">
    <citation type="submission" date="2016-01" db="EMBL/GenBank/DDBJ databases">
        <authorList>
            <person name="Mitreva M."/>
            <person name="Pepin K.H."/>
            <person name="Mihindukulasuriya K.A."/>
            <person name="Fulton R."/>
            <person name="Fronick C."/>
            <person name="O'Laughlin M."/>
            <person name="Miner T."/>
            <person name="Herter B."/>
            <person name="Rosa B.A."/>
            <person name="Cordes M."/>
            <person name="Tomlinson C."/>
            <person name="Wollam A."/>
            <person name="Palsikar V.B."/>
            <person name="Mardis E.R."/>
            <person name="Wilson R.K."/>
        </authorList>
    </citation>
    <scope>NUCLEOTIDE SEQUENCE [LARGE SCALE GENOMIC DNA]</scope>
    <source>
        <strain evidence="2">DNF00729</strain>
    </source>
</reference>
<name>A0A134ACZ0_9FIRM</name>
<comment type="caution">
    <text evidence="1">The sequence shown here is derived from an EMBL/GenBank/DDBJ whole genome shotgun (WGS) entry which is preliminary data.</text>
</comment>
<protein>
    <submittedName>
        <fullName evidence="1">Uncharacterized protein</fullName>
    </submittedName>
</protein>
<dbReference type="EMBL" id="LSDG01000040">
    <property type="protein sequence ID" value="KXB65581.1"/>
    <property type="molecule type" value="Genomic_DNA"/>
</dbReference>
<evidence type="ECO:0000313" key="2">
    <source>
        <dbReference type="Proteomes" id="UP000070442"/>
    </source>
</evidence>
<dbReference type="Proteomes" id="UP000070442">
    <property type="component" value="Unassembled WGS sequence"/>
</dbReference>
<accession>A0A134ACZ0</accession>
<sequence length="53" mass="6236">MENKFNIYDEGVLKITTPEYNIFLRLYAKKGGTALHDALSQSLFLCLKRRHYD</sequence>